<keyword evidence="1" id="KW-1133">Transmembrane helix</keyword>
<evidence type="ECO:0000313" key="3">
    <source>
        <dbReference type="Proteomes" id="UP000321464"/>
    </source>
</evidence>
<dbReference type="EMBL" id="BJYR01000018">
    <property type="protein sequence ID" value="GEO00984.1"/>
    <property type="molecule type" value="Genomic_DNA"/>
</dbReference>
<evidence type="ECO:0008006" key="4">
    <source>
        <dbReference type="Google" id="ProtNLM"/>
    </source>
</evidence>
<reference evidence="2 3" key="1">
    <citation type="submission" date="2019-07" db="EMBL/GenBank/DDBJ databases">
        <title>Whole genome shotgun sequence of Novosphingobium sediminis NBRC 106119.</title>
        <authorList>
            <person name="Hosoyama A."/>
            <person name="Uohara A."/>
            <person name="Ohji S."/>
            <person name="Ichikawa N."/>
        </authorList>
    </citation>
    <scope>NUCLEOTIDE SEQUENCE [LARGE SCALE GENOMIC DNA]</scope>
    <source>
        <strain evidence="2 3">NBRC 106119</strain>
    </source>
</reference>
<evidence type="ECO:0000313" key="2">
    <source>
        <dbReference type="EMBL" id="GEO00984.1"/>
    </source>
</evidence>
<organism evidence="2 3">
    <name type="scientific">Novosphingobium sediminis</name>
    <dbReference type="NCBI Taxonomy" id="707214"/>
    <lineage>
        <taxon>Bacteria</taxon>
        <taxon>Pseudomonadati</taxon>
        <taxon>Pseudomonadota</taxon>
        <taxon>Alphaproteobacteria</taxon>
        <taxon>Sphingomonadales</taxon>
        <taxon>Sphingomonadaceae</taxon>
        <taxon>Novosphingobium</taxon>
    </lineage>
</organism>
<accession>A0A512AMR4</accession>
<dbReference type="OrthoDB" id="7510924at2"/>
<dbReference type="RefSeq" id="WP_147160307.1">
    <property type="nucleotide sequence ID" value="NZ_BJYR01000018.1"/>
</dbReference>
<keyword evidence="3" id="KW-1185">Reference proteome</keyword>
<keyword evidence="1" id="KW-0812">Transmembrane</keyword>
<dbReference type="Pfam" id="PF04964">
    <property type="entry name" value="Flp_Fap"/>
    <property type="match status" value="1"/>
</dbReference>
<protein>
    <recommendedName>
        <fullName evidence="4">Flp family type IVb pilin</fullName>
    </recommendedName>
</protein>
<keyword evidence="1" id="KW-0472">Membrane</keyword>
<gene>
    <name evidence="2" type="ORF">NSE01_28160</name>
</gene>
<feature type="transmembrane region" description="Helical" evidence="1">
    <location>
        <begin position="20"/>
        <end position="40"/>
    </location>
</feature>
<dbReference type="Proteomes" id="UP000321464">
    <property type="component" value="Unassembled WGS sequence"/>
</dbReference>
<name>A0A512AMR4_9SPHN</name>
<dbReference type="AlphaFoldDB" id="A0A512AMR4"/>
<evidence type="ECO:0000256" key="1">
    <source>
        <dbReference type="SAM" id="Phobius"/>
    </source>
</evidence>
<dbReference type="InterPro" id="IPR007047">
    <property type="entry name" value="Flp_Fap"/>
</dbReference>
<sequence>MIARFLRRLVTNDTSGATAIELGFLAALISVAIIGSLHTFSNQLNNTFFVSAKNIDLQP</sequence>
<comment type="caution">
    <text evidence="2">The sequence shown here is derived from an EMBL/GenBank/DDBJ whole genome shotgun (WGS) entry which is preliminary data.</text>
</comment>
<proteinExistence type="predicted"/>